<keyword evidence="1" id="KW-0540">Nuclease</keyword>
<sequence length="272" mass="31198">MKNEDEVIAGVKSIAIWWFSQRRKKLVEQLNETMSINPFLMPFLCDYHDLDGLDELAELIVASHLMTGHNTGFGKLVDEKILPNVFGAKKLDKKFRESNQPFSESCFDEIDHIITRRNGKVELLSLKAGKWTIQLTMSVQLNGAFHEILTKHPRTVSDIVVGVFYGDRSSLTDKYDILRGINRGANHDVVDLTDRVFVYAGREFWAWLNDGQEQTQEWVMRGITAALDEEKINETSSKLLAQFKKGVVEKYHKDVVRNGELDWELLLKKING</sequence>
<dbReference type="SUPFAM" id="SSF52980">
    <property type="entry name" value="Restriction endonuclease-like"/>
    <property type="match status" value="1"/>
</dbReference>
<dbReference type="CDD" id="cd22321">
    <property type="entry name" value="EcoO109I-like"/>
    <property type="match status" value="1"/>
</dbReference>
<dbReference type="InterPro" id="IPR012297">
    <property type="entry name" value="EcoO109IR_cat_dom_sf"/>
</dbReference>
<organism evidence="1 2">
    <name type="scientific">Solemya pervernicosa gill symbiont</name>
    <dbReference type="NCBI Taxonomy" id="642797"/>
    <lineage>
        <taxon>Bacteria</taxon>
        <taxon>Pseudomonadati</taxon>
        <taxon>Pseudomonadota</taxon>
        <taxon>Gammaproteobacteria</taxon>
        <taxon>sulfur-oxidizing symbionts</taxon>
    </lineage>
</organism>
<keyword evidence="1" id="KW-0378">Hydrolase</keyword>
<dbReference type="EMBL" id="MPRL01000011">
    <property type="protein sequence ID" value="OOZ41322.1"/>
    <property type="molecule type" value="Genomic_DNA"/>
</dbReference>
<evidence type="ECO:0000313" key="2">
    <source>
        <dbReference type="Proteomes" id="UP000191110"/>
    </source>
</evidence>
<keyword evidence="1" id="KW-0255">Endonuclease</keyword>
<proteinExistence type="predicted"/>
<dbReference type="Gene3D" id="1.10.3250.10">
    <property type="entry name" value="type ii restriction endonuclease, domain 1"/>
    <property type="match status" value="1"/>
</dbReference>
<evidence type="ECO:0000313" key="1">
    <source>
        <dbReference type="EMBL" id="OOZ41322.1"/>
    </source>
</evidence>
<dbReference type="OrthoDB" id="7057870at2"/>
<dbReference type="InterPro" id="IPR011335">
    <property type="entry name" value="Restrct_endonuc-II-like"/>
</dbReference>
<gene>
    <name evidence="1" type="ORF">BOW53_04185</name>
</gene>
<accession>A0A1T2L8F3</accession>
<comment type="caution">
    <text evidence="1">The sequence shown here is derived from an EMBL/GenBank/DDBJ whole genome shotgun (WGS) entry which is preliminary data.</text>
</comment>
<dbReference type="Gene3D" id="3.40.1560.10">
    <property type="entry name" value="type ii restriction endonuclease, domain 2"/>
    <property type="match status" value="1"/>
</dbReference>
<protein>
    <submittedName>
        <fullName evidence="1">Restriction endonuclease</fullName>
    </submittedName>
</protein>
<dbReference type="Proteomes" id="UP000191110">
    <property type="component" value="Unassembled WGS sequence"/>
</dbReference>
<dbReference type="RefSeq" id="WP_078482827.1">
    <property type="nucleotide sequence ID" value="NZ_MPRL01000011.1"/>
</dbReference>
<name>A0A1T2L8F3_9GAMM</name>
<dbReference type="GO" id="GO:0004519">
    <property type="term" value="F:endonuclease activity"/>
    <property type="evidence" value="ECO:0007669"/>
    <property type="project" value="UniProtKB-KW"/>
</dbReference>
<reference evidence="1 2" key="1">
    <citation type="submission" date="2016-11" db="EMBL/GenBank/DDBJ databases">
        <title>Mixed transmission modes and dynamic genome evolution in an obligate animal-bacterial symbiosis.</title>
        <authorList>
            <person name="Russell S.L."/>
            <person name="Corbett-Detig R.B."/>
            <person name="Cavanaugh C.M."/>
        </authorList>
    </citation>
    <scope>NUCLEOTIDE SEQUENCE [LARGE SCALE GENOMIC DNA]</scope>
    <source>
        <strain evidence="1">Sveles-Q1</strain>
    </source>
</reference>
<keyword evidence="2" id="KW-1185">Reference proteome</keyword>
<dbReference type="AlphaFoldDB" id="A0A1T2L8F3"/>